<keyword evidence="4" id="KW-1185">Reference proteome</keyword>
<organism evidence="3 4">
    <name type="scientific">Trueperella bonasi</name>
    <dbReference type="NCBI Taxonomy" id="312286"/>
    <lineage>
        <taxon>Bacteria</taxon>
        <taxon>Bacillati</taxon>
        <taxon>Actinomycetota</taxon>
        <taxon>Actinomycetes</taxon>
        <taxon>Actinomycetales</taxon>
        <taxon>Actinomycetaceae</taxon>
        <taxon>Trueperella</taxon>
    </lineage>
</organism>
<dbReference type="Gene3D" id="3.30.470.20">
    <property type="entry name" value="ATP-grasp fold, B domain"/>
    <property type="match status" value="1"/>
</dbReference>
<dbReference type="PANTHER" id="PTHR21621">
    <property type="entry name" value="RIBOSOMAL PROTEIN S6 MODIFICATION PROTEIN"/>
    <property type="match status" value="1"/>
</dbReference>
<dbReference type="SUPFAM" id="SSF51735">
    <property type="entry name" value="NAD(P)-binding Rossmann-fold domains"/>
    <property type="match status" value="1"/>
</dbReference>
<dbReference type="Pfam" id="PF02655">
    <property type="entry name" value="ATP-grasp_3"/>
    <property type="match status" value="1"/>
</dbReference>
<dbReference type="PANTHER" id="PTHR21621:SF2">
    <property type="entry name" value="COENZYME GAMMA-F420-2:ALPHA-L-GLUTAMATE LIGASE"/>
    <property type="match status" value="1"/>
</dbReference>
<reference evidence="3 4" key="1">
    <citation type="submission" date="2023-07" db="EMBL/GenBank/DDBJ databases">
        <title>Sequencing the genomes of 1000 actinobacteria strains.</title>
        <authorList>
            <person name="Klenk H.-P."/>
        </authorList>
    </citation>
    <scope>NUCLEOTIDE SEQUENCE [LARGE SCALE GENOMIC DNA]</scope>
    <source>
        <strain evidence="3 4">DSM 17163</strain>
    </source>
</reference>
<dbReference type="Proteomes" id="UP001243212">
    <property type="component" value="Unassembled WGS sequence"/>
</dbReference>
<dbReference type="InterPro" id="IPR011761">
    <property type="entry name" value="ATP-grasp"/>
</dbReference>
<evidence type="ECO:0000313" key="4">
    <source>
        <dbReference type="Proteomes" id="UP001243212"/>
    </source>
</evidence>
<name>A0ABT9NFX6_9ACTO</name>
<dbReference type="InterPro" id="IPR036291">
    <property type="entry name" value="NAD(P)-bd_dom_sf"/>
</dbReference>
<proteinExistence type="predicted"/>
<gene>
    <name evidence="3" type="ORF">J2S70_000883</name>
</gene>
<dbReference type="InterPro" id="IPR001509">
    <property type="entry name" value="Epimerase_deHydtase"/>
</dbReference>
<dbReference type="GO" id="GO:0004088">
    <property type="term" value="F:carbamoyl-phosphate synthase (glutamine-hydrolyzing) activity"/>
    <property type="evidence" value="ECO:0007669"/>
    <property type="project" value="UniProtKB-EC"/>
</dbReference>
<feature type="domain" description="ATP-grasp" evidence="2">
    <location>
        <begin position="103"/>
        <end position="280"/>
    </location>
</feature>
<keyword evidence="3" id="KW-0436">Ligase</keyword>
<sequence>MKILVTGAAGPAGRALVPQLIERGVEVVQVDMAGAEGIHQVPAAGEDTFVRAIWDLVLEENIDAIIPTVQEELPVFAKASRFAPVLISSPLAIDVADDKWLTYHQLNRCGVNVPKSTTPESIDTATLLWMGSPVISKPRKSRGGRGVLVHENPHAHELATLPEDSIIQEFASGVEYAPNVFVSDERIECVVLKKTELAHGLHGNAVSTVVVDEPEIAQLAIDAARAIGVTGPADVDIRRLADGTPVVLEINARFGANSAKAPIIVEAVLDAFKNDAALFRANPADGELADGNSADSEAVAS</sequence>
<dbReference type="EMBL" id="JAUSQX010000001">
    <property type="protein sequence ID" value="MDP9806301.1"/>
    <property type="molecule type" value="Genomic_DNA"/>
</dbReference>
<evidence type="ECO:0000313" key="3">
    <source>
        <dbReference type="EMBL" id="MDP9806301.1"/>
    </source>
</evidence>
<accession>A0ABT9NFX6</accession>
<dbReference type="InterPro" id="IPR003806">
    <property type="entry name" value="ATP-grasp_PylC-type"/>
</dbReference>
<keyword evidence="1" id="KW-0547">Nucleotide-binding</keyword>
<dbReference type="Gene3D" id="3.40.50.20">
    <property type="match status" value="1"/>
</dbReference>
<keyword evidence="1" id="KW-0067">ATP-binding</keyword>
<dbReference type="SUPFAM" id="SSF56059">
    <property type="entry name" value="Glutathione synthetase ATP-binding domain-like"/>
    <property type="match status" value="1"/>
</dbReference>
<protein>
    <submittedName>
        <fullName evidence="3">Carbamoyl-phosphate synthase large subunit</fullName>
        <ecNumber evidence="3">6.3.5.5</ecNumber>
    </submittedName>
</protein>
<evidence type="ECO:0000256" key="1">
    <source>
        <dbReference type="PROSITE-ProRule" id="PRU00409"/>
    </source>
</evidence>
<comment type="caution">
    <text evidence="3">The sequence shown here is derived from an EMBL/GenBank/DDBJ whole genome shotgun (WGS) entry which is preliminary data.</text>
</comment>
<dbReference type="EC" id="6.3.5.5" evidence="3"/>
<dbReference type="Pfam" id="PF01370">
    <property type="entry name" value="Epimerase"/>
    <property type="match status" value="1"/>
</dbReference>
<dbReference type="PROSITE" id="PS50975">
    <property type="entry name" value="ATP_GRASP"/>
    <property type="match status" value="1"/>
</dbReference>
<evidence type="ECO:0000259" key="2">
    <source>
        <dbReference type="PROSITE" id="PS50975"/>
    </source>
</evidence>